<proteinExistence type="predicted"/>
<dbReference type="Gene3D" id="3.40.50.720">
    <property type="entry name" value="NAD(P)-binding Rossmann-like Domain"/>
    <property type="match status" value="1"/>
</dbReference>
<reference evidence="1 2" key="1">
    <citation type="submission" date="2016-01" db="EMBL/GenBank/DDBJ databases">
        <title>The new phylogeny of the genus Mycobacterium.</title>
        <authorList>
            <person name="Tarcisio F."/>
            <person name="Conor M."/>
            <person name="Antonella G."/>
            <person name="Elisabetta G."/>
            <person name="Giulia F.S."/>
            <person name="Sara T."/>
            <person name="Anna F."/>
            <person name="Clotilde B."/>
            <person name="Roberto B."/>
            <person name="Veronica D.S."/>
            <person name="Fabio R."/>
            <person name="Monica P."/>
            <person name="Olivier J."/>
            <person name="Enrico T."/>
            <person name="Nicola S."/>
        </authorList>
    </citation>
    <scope>NUCLEOTIDE SEQUENCE [LARGE SCALE GENOMIC DNA]</scope>
    <source>
        <strain evidence="1 2">DSM 45166</strain>
    </source>
</reference>
<dbReference type="InterPro" id="IPR002347">
    <property type="entry name" value="SDR_fam"/>
</dbReference>
<gene>
    <name evidence="1" type="ORF">AWC14_10845</name>
</gene>
<dbReference type="RefSeq" id="WP_052425514.1">
    <property type="nucleotide sequence ID" value="NZ_BBKA01000025.1"/>
</dbReference>
<name>A0A1X1XN94_9MYCO</name>
<dbReference type="InterPro" id="IPR036291">
    <property type="entry name" value="NAD(P)-bd_dom_sf"/>
</dbReference>
<dbReference type="Pfam" id="PF00106">
    <property type="entry name" value="adh_short"/>
    <property type="match status" value="1"/>
</dbReference>
<dbReference type="EMBL" id="LQPE01000147">
    <property type="protein sequence ID" value="ORW00325.1"/>
    <property type="molecule type" value="Genomic_DNA"/>
</dbReference>
<comment type="caution">
    <text evidence="1">The sequence shown here is derived from an EMBL/GenBank/DDBJ whole genome shotgun (WGS) entry which is preliminary data.</text>
</comment>
<sequence length="209" mass="21952">MTEFRAVVVTEAASPVALATAGRLARRGDLVLMGARRVDICERLATRLRVSGAAAFAAHLDLADTCSIDRFVESARYLVGEVDVLVTGAGLGDGSWVGAQHLAAQVIPPMVEAGRGDVILVSPELVGPPPRGAQRDLDTWMAALDAEFIGTGVRASLIRSAPTGSPVVPDDVGRLVAAMVGSRGRMHLRHVEIVPPVAAPRLSKEPDIR</sequence>
<dbReference type="Proteomes" id="UP000193487">
    <property type="component" value="Unassembled WGS sequence"/>
</dbReference>
<dbReference type="AlphaFoldDB" id="A0A1X1XN94"/>
<evidence type="ECO:0008006" key="3">
    <source>
        <dbReference type="Google" id="ProtNLM"/>
    </source>
</evidence>
<accession>A0A1X1XN94</accession>
<dbReference type="SUPFAM" id="SSF51735">
    <property type="entry name" value="NAD(P)-binding Rossmann-fold domains"/>
    <property type="match status" value="1"/>
</dbReference>
<keyword evidence="2" id="KW-1185">Reference proteome</keyword>
<protein>
    <recommendedName>
        <fullName evidence="3">Short-chain dehydrogenase</fullName>
    </recommendedName>
</protein>
<evidence type="ECO:0000313" key="2">
    <source>
        <dbReference type="Proteomes" id="UP000193487"/>
    </source>
</evidence>
<dbReference type="PRINTS" id="PR00081">
    <property type="entry name" value="GDHRDH"/>
</dbReference>
<evidence type="ECO:0000313" key="1">
    <source>
        <dbReference type="EMBL" id="ORW00325.1"/>
    </source>
</evidence>
<dbReference type="OrthoDB" id="4751383at2"/>
<organism evidence="1 2">
    <name type="scientific">Mycobacterium kyorinense</name>
    <dbReference type="NCBI Taxonomy" id="487514"/>
    <lineage>
        <taxon>Bacteria</taxon>
        <taxon>Bacillati</taxon>
        <taxon>Actinomycetota</taxon>
        <taxon>Actinomycetes</taxon>
        <taxon>Mycobacteriales</taxon>
        <taxon>Mycobacteriaceae</taxon>
        <taxon>Mycobacterium</taxon>
    </lineage>
</organism>